<name>A0ABR1DWP4_NECAM</name>
<reference evidence="1 2" key="1">
    <citation type="submission" date="2023-08" db="EMBL/GenBank/DDBJ databases">
        <title>A Necator americanus chromosomal reference genome.</title>
        <authorList>
            <person name="Ilik V."/>
            <person name="Petrzelkova K.J."/>
            <person name="Pardy F."/>
            <person name="Fuh T."/>
            <person name="Niatou-Singa F.S."/>
            <person name="Gouil Q."/>
            <person name="Baker L."/>
            <person name="Ritchie M.E."/>
            <person name="Jex A.R."/>
            <person name="Gazzola D."/>
            <person name="Li H."/>
            <person name="Toshio Fujiwara R."/>
            <person name="Zhan B."/>
            <person name="Aroian R.V."/>
            <person name="Pafco B."/>
            <person name="Schwarz E.M."/>
        </authorList>
    </citation>
    <scope>NUCLEOTIDE SEQUENCE [LARGE SCALE GENOMIC DNA]</scope>
    <source>
        <strain evidence="1 2">Aroian</strain>
        <tissue evidence="1">Whole animal</tissue>
    </source>
</reference>
<organism evidence="1 2">
    <name type="scientific">Necator americanus</name>
    <name type="common">Human hookworm</name>
    <dbReference type="NCBI Taxonomy" id="51031"/>
    <lineage>
        <taxon>Eukaryota</taxon>
        <taxon>Metazoa</taxon>
        <taxon>Ecdysozoa</taxon>
        <taxon>Nematoda</taxon>
        <taxon>Chromadorea</taxon>
        <taxon>Rhabditida</taxon>
        <taxon>Rhabditina</taxon>
        <taxon>Rhabditomorpha</taxon>
        <taxon>Strongyloidea</taxon>
        <taxon>Ancylostomatidae</taxon>
        <taxon>Bunostominae</taxon>
        <taxon>Necator</taxon>
    </lineage>
</organism>
<dbReference type="EMBL" id="JAVFWL010000005">
    <property type="protein sequence ID" value="KAK6754857.1"/>
    <property type="molecule type" value="Genomic_DNA"/>
</dbReference>
<comment type="caution">
    <text evidence="1">The sequence shown here is derived from an EMBL/GenBank/DDBJ whole genome shotgun (WGS) entry which is preliminary data.</text>
</comment>
<keyword evidence="2" id="KW-1185">Reference proteome</keyword>
<evidence type="ECO:0000313" key="1">
    <source>
        <dbReference type="EMBL" id="KAK6754857.1"/>
    </source>
</evidence>
<proteinExistence type="predicted"/>
<protein>
    <submittedName>
        <fullName evidence="1">Uncharacterized protein</fullName>
    </submittedName>
</protein>
<accession>A0ABR1DWP4</accession>
<gene>
    <name evidence="1" type="primary">Necator_chrV.g18477</name>
    <name evidence="1" type="ORF">RB195_013686</name>
</gene>
<sequence length="145" mass="17570">MRIFSGKIDEKDLQKLLGLDLQHARGIKLWEDEDKSNTEKFHWHPNRYGDHPKFKQHTSNPWRDNFRIKNDDIHFHYENFRNIPEKEKLLKEGLPTDVRDLVDYMAFLMYQQAKETISSHFPMFPNPFRKQALPRIPFPHIDLTR</sequence>
<dbReference type="Proteomes" id="UP001303046">
    <property type="component" value="Unassembled WGS sequence"/>
</dbReference>
<evidence type="ECO:0000313" key="2">
    <source>
        <dbReference type="Proteomes" id="UP001303046"/>
    </source>
</evidence>